<dbReference type="GO" id="GO:0003824">
    <property type="term" value="F:catalytic activity"/>
    <property type="evidence" value="ECO:0007669"/>
    <property type="project" value="InterPro"/>
</dbReference>
<sequence>MVGLSDVNKTEAGSNTNIRNRTSRLNRSSEAMKSAKENGYDSSGGGGPTNHIKRGTATVHELQDQHVVSMEESLLPNNQSNNRCVEQLMLEDSSSTQSNPVDPYEMMIQQQPPPHRTPRQHQTMHQKPPHHVVPITHTNRKLEESKETSSPKRWGKNIEESISGILKRLDQLAADHEQHDVGKKNALIAPQVRAGQITTHKDLTSERLQNTKEKDRMAKRIEELEKIVERLTNENRQWKTRLEDVMVENRHLQLVKYPADELKSRSSVLLADIKGRPSVVLADQTGKRNDAAWMSLWNVLPHVGVPNGIEANSFQPPHPEILLRCLQINLQHKKKAMERTKRLLVDRNIDIALIQEPYALGTGAPEMYGVPPGYTAYHNLTEHHTSGAAVIAKNTLRAKMCSYSRNDIAGIQLRSGNKTYHFYSVFCRPSSLNLSSTLLPLLDQAPPTLVIGMDASAKHPKWNNGMVYRKIDQRGRELERLLDQYDMHLASPPLYKLKYIPENYTFIDVTLGGENIQFHDWKFWEDSLSDHPYVFFQVE</sequence>
<dbReference type="InterPro" id="IPR036691">
    <property type="entry name" value="Endo/exonu/phosph_ase_sf"/>
</dbReference>
<dbReference type="HOGENOM" id="CLU_505549_0_0_1"/>
<evidence type="ECO:0000256" key="2">
    <source>
        <dbReference type="SAM" id="MobiDB-lite"/>
    </source>
</evidence>
<dbReference type="Gene3D" id="3.60.10.10">
    <property type="entry name" value="Endonuclease/exonuclease/phosphatase"/>
    <property type="match status" value="1"/>
</dbReference>
<keyword evidence="5" id="KW-1185">Reference proteome</keyword>
<dbReference type="PANTHER" id="PTHR33273">
    <property type="entry name" value="DOMAIN-CONTAINING PROTEIN, PUTATIVE-RELATED"/>
    <property type="match status" value="1"/>
</dbReference>
<evidence type="ECO:0000259" key="3">
    <source>
        <dbReference type="Pfam" id="PF14529"/>
    </source>
</evidence>
<dbReference type="EMBL" id="GL732602">
    <property type="protein sequence ID" value="EFX72147.1"/>
    <property type="molecule type" value="Genomic_DNA"/>
</dbReference>
<reference evidence="4 5" key="1">
    <citation type="journal article" date="2011" name="Science">
        <title>The ecoresponsive genome of Daphnia pulex.</title>
        <authorList>
            <person name="Colbourne J.K."/>
            <person name="Pfrender M.E."/>
            <person name="Gilbert D."/>
            <person name="Thomas W.K."/>
            <person name="Tucker A."/>
            <person name="Oakley T.H."/>
            <person name="Tokishita S."/>
            <person name="Aerts A."/>
            <person name="Arnold G.J."/>
            <person name="Basu M.K."/>
            <person name="Bauer D.J."/>
            <person name="Caceres C.E."/>
            <person name="Carmel L."/>
            <person name="Casola C."/>
            <person name="Choi J.H."/>
            <person name="Detter J.C."/>
            <person name="Dong Q."/>
            <person name="Dusheyko S."/>
            <person name="Eads B.D."/>
            <person name="Frohlich T."/>
            <person name="Geiler-Samerotte K.A."/>
            <person name="Gerlach D."/>
            <person name="Hatcher P."/>
            <person name="Jogdeo S."/>
            <person name="Krijgsveld J."/>
            <person name="Kriventseva E.V."/>
            <person name="Kultz D."/>
            <person name="Laforsch C."/>
            <person name="Lindquist E."/>
            <person name="Lopez J."/>
            <person name="Manak J.R."/>
            <person name="Muller J."/>
            <person name="Pangilinan J."/>
            <person name="Patwardhan R.P."/>
            <person name="Pitluck S."/>
            <person name="Pritham E.J."/>
            <person name="Rechtsteiner A."/>
            <person name="Rho M."/>
            <person name="Rogozin I.B."/>
            <person name="Sakarya O."/>
            <person name="Salamov A."/>
            <person name="Schaack S."/>
            <person name="Shapiro H."/>
            <person name="Shiga Y."/>
            <person name="Skalitzky C."/>
            <person name="Smith Z."/>
            <person name="Souvorov A."/>
            <person name="Sung W."/>
            <person name="Tang Z."/>
            <person name="Tsuchiya D."/>
            <person name="Tu H."/>
            <person name="Vos H."/>
            <person name="Wang M."/>
            <person name="Wolf Y.I."/>
            <person name="Yamagata H."/>
            <person name="Yamada T."/>
            <person name="Ye Y."/>
            <person name="Shaw J.R."/>
            <person name="Andrews J."/>
            <person name="Crease T.J."/>
            <person name="Tang H."/>
            <person name="Lucas S.M."/>
            <person name="Robertson H.M."/>
            <person name="Bork P."/>
            <person name="Koonin E.V."/>
            <person name="Zdobnov E.M."/>
            <person name="Grigoriev I.V."/>
            <person name="Lynch M."/>
            <person name="Boore J.L."/>
        </authorList>
    </citation>
    <scope>NUCLEOTIDE SEQUENCE [LARGE SCALE GENOMIC DNA]</scope>
</reference>
<keyword evidence="1" id="KW-0175">Coiled coil</keyword>
<dbReference type="STRING" id="6669.E9H822"/>
<feature type="compositionally biased region" description="Polar residues" evidence="2">
    <location>
        <begin position="11"/>
        <end position="31"/>
    </location>
</feature>
<dbReference type="KEGG" id="dpx:DAPPUDRAFT_326542"/>
<protein>
    <recommendedName>
        <fullName evidence="3">Endonuclease/exonuclease/phosphatase domain-containing protein</fullName>
    </recommendedName>
</protein>
<dbReference type="InterPro" id="IPR005135">
    <property type="entry name" value="Endo/exonuclease/phosphatase"/>
</dbReference>
<accession>E9H822</accession>
<gene>
    <name evidence="4" type="ORF">DAPPUDRAFT_326542</name>
</gene>
<feature type="region of interest" description="Disordered" evidence="2">
    <location>
        <begin position="110"/>
        <end position="132"/>
    </location>
</feature>
<dbReference type="PANTHER" id="PTHR33273:SF2">
    <property type="entry name" value="ENDONUCLEASE_EXONUCLEASE_PHOSPHATASE DOMAIN-CONTAINING PROTEIN"/>
    <property type="match status" value="1"/>
</dbReference>
<proteinExistence type="predicted"/>
<feature type="compositionally biased region" description="Basic residues" evidence="2">
    <location>
        <begin position="116"/>
        <end position="130"/>
    </location>
</feature>
<organism evidence="4 5">
    <name type="scientific">Daphnia pulex</name>
    <name type="common">Water flea</name>
    <dbReference type="NCBI Taxonomy" id="6669"/>
    <lineage>
        <taxon>Eukaryota</taxon>
        <taxon>Metazoa</taxon>
        <taxon>Ecdysozoa</taxon>
        <taxon>Arthropoda</taxon>
        <taxon>Crustacea</taxon>
        <taxon>Branchiopoda</taxon>
        <taxon>Diplostraca</taxon>
        <taxon>Cladocera</taxon>
        <taxon>Anomopoda</taxon>
        <taxon>Daphniidae</taxon>
        <taxon>Daphnia</taxon>
    </lineage>
</organism>
<evidence type="ECO:0000313" key="5">
    <source>
        <dbReference type="Proteomes" id="UP000000305"/>
    </source>
</evidence>
<feature type="coiled-coil region" evidence="1">
    <location>
        <begin position="214"/>
        <end position="248"/>
    </location>
</feature>
<feature type="region of interest" description="Disordered" evidence="2">
    <location>
        <begin position="1"/>
        <end position="53"/>
    </location>
</feature>
<dbReference type="Pfam" id="PF14529">
    <property type="entry name" value="Exo_endo_phos_2"/>
    <property type="match status" value="1"/>
</dbReference>
<feature type="domain" description="Endonuclease/exonuclease/phosphatase" evidence="3">
    <location>
        <begin position="421"/>
        <end position="535"/>
    </location>
</feature>
<dbReference type="InParanoid" id="E9H822"/>
<dbReference type="OrthoDB" id="6338095at2759"/>
<dbReference type="AlphaFoldDB" id="E9H822"/>
<dbReference type="Proteomes" id="UP000000305">
    <property type="component" value="Unassembled WGS sequence"/>
</dbReference>
<evidence type="ECO:0000256" key="1">
    <source>
        <dbReference type="SAM" id="Coils"/>
    </source>
</evidence>
<evidence type="ECO:0000313" key="4">
    <source>
        <dbReference type="EMBL" id="EFX72147.1"/>
    </source>
</evidence>
<name>E9H822_DAPPU</name>
<dbReference type="SUPFAM" id="SSF56219">
    <property type="entry name" value="DNase I-like"/>
    <property type="match status" value="1"/>
</dbReference>